<feature type="region of interest" description="Disordered" evidence="1">
    <location>
        <begin position="151"/>
        <end position="175"/>
    </location>
</feature>
<dbReference type="AlphaFoldDB" id="A0A9N9FIR6"/>
<feature type="region of interest" description="Disordered" evidence="1">
    <location>
        <begin position="555"/>
        <end position="582"/>
    </location>
</feature>
<accession>A0A9N9FIR6</accession>
<dbReference type="OrthoDB" id="2304465at2759"/>
<dbReference type="EMBL" id="CAJVPI010000472">
    <property type="protein sequence ID" value="CAG8539416.1"/>
    <property type="molecule type" value="Genomic_DNA"/>
</dbReference>
<protein>
    <submittedName>
        <fullName evidence="2">6806_t:CDS:1</fullName>
    </submittedName>
</protein>
<organism evidence="2 3">
    <name type="scientific">Paraglomus brasilianum</name>
    <dbReference type="NCBI Taxonomy" id="144538"/>
    <lineage>
        <taxon>Eukaryota</taxon>
        <taxon>Fungi</taxon>
        <taxon>Fungi incertae sedis</taxon>
        <taxon>Mucoromycota</taxon>
        <taxon>Glomeromycotina</taxon>
        <taxon>Glomeromycetes</taxon>
        <taxon>Paraglomerales</taxon>
        <taxon>Paraglomeraceae</taxon>
        <taxon>Paraglomus</taxon>
    </lineage>
</organism>
<comment type="caution">
    <text evidence="2">The sequence shown here is derived from an EMBL/GenBank/DDBJ whole genome shotgun (WGS) entry which is preliminary data.</text>
</comment>
<proteinExistence type="predicted"/>
<evidence type="ECO:0000256" key="1">
    <source>
        <dbReference type="SAM" id="MobiDB-lite"/>
    </source>
</evidence>
<keyword evidence="3" id="KW-1185">Reference proteome</keyword>
<name>A0A9N9FIR6_9GLOM</name>
<reference evidence="2" key="1">
    <citation type="submission" date="2021-06" db="EMBL/GenBank/DDBJ databases">
        <authorList>
            <person name="Kallberg Y."/>
            <person name="Tangrot J."/>
            <person name="Rosling A."/>
        </authorList>
    </citation>
    <scope>NUCLEOTIDE SEQUENCE</scope>
    <source>
        <strain evidence="2">BR232B</strain>
    </source>
</reference>
<evidence type="ECO:0000313" key="2">
    <source>
        <dbReference type="EMBL" id="CAG8539416.1"/>
    </source>
</evidence>
<evidence type="ECO:0000313" key="3">
    <source>
        <dbReference type="Proteomes" id="UP000789739"/>
    </source>
</evidence>
<gene>
    <name evidence="2" type="ORF">PBRASI_LOCUS4510</name>
</gene>
<sequence length="582" mass="67050">MSGKSVFWNAYFDIVQPKDYSFVGFYTYRSKQADFTSVFKKESYKLKSDLAKLKKYGSPEMKIGASNLERVHKGHRKYFKDADMFWMKIERQLAEAETSCTIMQDTTEVFKNSIKNVNASIGNVNNAMLQYNEELGGPESVLGKRRIYESDEESQISKKHQNQFTTPPPQSSREGSDLLNTFIGSTNVLESCQVSVFDGGLPNYVEGMEIDPELIVQETEEAIISYSKHLFDHNSWKNWTLKSGSVVTKMLRRASRIIGHPLRPEKSLESLGPEIKQIKSNMKICEVNKVKANNQSSDNFKKTKITSYLEDPFSTFFCKILSLFHKYVFAENSVMQQPNVSEANYGGYLIHHCLKKMLFDSESHLYYHMGEEALSSIKSCRKRRKSVNFYEQKADGIFFVKLKKKLIEVGHLEMSGGYGHTDIPRSTWDGCKLYIGNSYMMEEIGEQFRGGSPETFAKLRVFSLHTYEERIELWQMHNPACSVLQYERSHKSIVPICYEEHRKHIFDFVVLLWDLKHGLVETSNTIYQLQDEDNDNLFESTKLIRSLPAYPITPDKNKHKLGIGNIKEDSDPDSSPIRTGRK</sequence>
<dbReference type="Proteomes" id="UP000789739">
    <property type="component" value="Unassembled WGS sequence"/>
</dbReference>